<accession>A0A0F9DPA4</accession>
<protein>
    <submittedName>
        <fullName evidence="1">Uncharacterized protein</fullName>
    </submittedName>
</protein>
<dbReference type="AlphaFoldDB" id="A0A0F9DPA4"/>
<comment type="caution">
    <text evidence="1">The sequence shown here is derived from an EMBL/GenBank/DDBJ whole genome shotgun (WGS) entry which is preliminary data.</text>
</comment>
<gene>
    <name evidence="1" type="ORF">LCGC14_2173350</name>
</gene>
<organism evidence="1">
    <name type="scientific">marine sediment metagenome</name>
    <dbReference type="NCBI Taxonomy" id="412755"/>
    <lineage>
        <taxon>unclassified sequences</taxon>
        <taxon>metagenomes</taxon>
        <taxon>ecological metagenomes</taxon>
    </lineage>
</organism>
<proteinExistence type="predicted"/>
<name>A0A0F9DPA4_9ZZZZ</name>
<reference evidence="1" key="1">
    <citation type="journal article" date="2015" name="Nature">
        <title>Complex archaea that bridge the gap between prokaryotes and eukaryotes.</title>
        <authorList>
            <person name="Spang A."/>
            <person name="Saw J.H."/>
            <person name="Jorgensen S.L."/>
            <person name="Zaremba-Niedzwiedzka K."/>
            <person name="Martijn J."/>
            <person name="Lind A.E."/>
            <person name="van Eijk R."/>
            <person name="Schleper C."/>
            <person name="Guy L."/>
            <person name="Ettema T.J."/>
        </authorList>
    </citation>
    <scope>NUCLEOTIDE SEQUENCE</scope>
</reference>
<dbReference type="EMBL" id="LAZR01028106">
    <property type="protein sequence ID" value="KKL63613.1"/>
    <property type="molecule type" value="Genomic_DNA"/>
</dbReference>
<sequence>MATQLMGQAVTMYAERFFAALQRNPNNQDSAILGAAVTSMARANHRVNRWVMRIAKRLGVSDEEWLRMARVLEDINRRHLGLIDN</sequence>
<evidence type="ECO:0000313" key="1">
    <source>
        <dbReference type="EMBL" id="KKL63613.1"/>
    </source>
</evidence>